<name>A0A7I9VA14_9ACTN</name>
<evidence type="ECO:0000313" key="2">
    <source>
        <dbReference type="EMBL" id="GEE02236.1"/>
    </source>
</evidence>
<dbReference type="EMBL" id="BJOV01000005">
    <property type="protein sequence ID" value="GEE02236.1"/>
    <property type="molecule type" value="Genomic_DNA"/>
</dbReference>
<dbReference type="Proteomes" id="UP000444960">
    <property type="component" value="Unassembled WGS sequence"/>
</dbReference>
<keyword evidence="1" id="KW-0732">Signal</keyword>
<reference evidence="3" key="1">
    <citation type="submission" date="2019-06" db="EMBL/GenBank/DDBJ databases">
        <title>Gordonia isolated from sludge of a wastewater treatment plant.</title>
        <authorList>
            <person name="Tamura T."/>
            <person name="Aoyama K."/>
            <person name="Kang Y."/>
            <person name="Saito S."/>
            <person name="Akiyama N."/>
            <person name="Yazawa K."/>
            <person name="Gonoi T."/>
            <person name="Mikami Y."/>
        </authorList>
    </citation>
    <scope>NUCLEOTIDE SEQUENCE [LARGE SCALE GENOMIC DNA]</scope>
    <source>
        <strain evidence="3">NBRC 107696</strain>
    </source>
</reference>
<feature type="chain" id="PRO_5039489069" description="Lipoprotein" evidence="1">
    <location>
        <begin position="24"/>
        <end position="195"/>
    </location>
</feature>
<keyword evidence="3" id="KW-1185">Reference proteome</keyword>
<dbReference type="PROSITE" id="PS51257">
    <property type="entry name" value="PROKAR_LIPOPROTEIN"/>
    <property type="match status" value="1"/>
</dbReference>
<feature type="signal peptide" evidence="1">
    <location>
        <begin position="1"/>
        <end position="23"/>
    </location>
</feature>
<organism evidence="2 3">
    <name type="scientific">Gordonia spumicola</name>
    <dbReference type="NCBI Taxonomy" id="589161"/>
    <lineage>
        <taxon>Bacteria</taxon>
        <taxon>Bacillati</taxon>
        <taxon>Actinomycetota</taxon>
        <taxon>Actinomycetes</taxon>
        <taxon>Mycobacteriales</taxon>
        <taxon>Gordoniaceae</taxon>
        <taxon>Gordonia</taxon>
    </lineage>
</organism>
<proteinExistence type="predicted"/>
<gene>
    <name evidence="2" type="ORF">nbrc107696_26820</name>
</gene>
<protein>
    <recommendedName>
        <fullName evidence="4">Lipoprotein</fullName>
    </recommendedName>
</protein>
<evidence type="ECO:0008006" key="4">
    <source>
        <dbReference type="Google" id="ProtNLM"/>
    </source>
</evidence>
<accession>A0A7I9VA14</accession>
<evidence type="ECO:0000256" key="1">
    <source>
        <dbReference type="SAM" id="SignalP"/>
    </source>
</evidence>
<evidence type="ECO:0000313" key="3">
    <source>
        <dbReference type="Proteomes" id="UP000444960"/>
    </source>
</evidence>
<comment type="caution">
    <text evidence="2">The sequence shown here is derived from an EMBL/GenBank/DDBJ whole genome shotgun (WGS) entry which is preliminary data.</text>
</comment>
<dbReference type="AlphaFoldDB" id="A0A7I9VA14"/>
<sequence>MAPVNTRRMSAAAVGAAVVLALAGCASDDSTTAATTDSTTAMATSVSATPAPPAFGTVGGATLGMSESEVESAVGSLGTASKADGCITYTPNGSDGVSYGFSASAKTLSIISMPSGGPGIPATSTIGELRTMFPGSTVEYHGPFGPNPAAVSVSPATGDAALVYENADGESDGSTVSRPAFGPKGWNGKAGCPAV</sequence>